<dbReference type="Proteomes" id="UP001497516">
    <property type="component" value="Chromosome 4"/>
</dbReference>
<feature type="compositionally biased region" description="Basic residues" evidence="1">
    <location>
        <begin position="91"/>
        <end position="106"/>
    </location>
</feature>
<organism evidence="2 3">
    <name type="scientific">Linum trigynum</name>
    <dbReference type="NCBI Taxonomy" id="586398"/>
    <lineage>
        <taxon>Eukaryota</taxon>
        <taxon>Viridiplantae</taxon>
        <taxon>Streptophyta</taxon>
        <taxon>Embryophyta</taxon>
        <taxon>Tracheophyta</taxon>
        <taxon>Spermatophyta</taxon>
        <taxon>Magnoliopsida</taxon>
        <taxon>eudicotyledons</taxon>
        <taxon>Gunneridae</taxon>
        <taxon>Pentapetalae</taxon>
        <taxon>rosids</taxon>
        <taxon>fabids</taxon>
        <taxon>Malpighiales</taxon>
        <taxon>Linaceae</taxon>
        <taxon>Linum</taxon>
    </lineage>
</organism>
<reference evidence="2 3" key="1">
    <citation type="submission" date="2024-04" db="EMBL/GenBank/DDBJ databases">
        <authorList>
            <person name="Fracassetti M."/>
        </authorList>
    </citation>
    <scope>NUCLEOTIDE SEQUENCE [LARGE SCALE GENOMIC DNA]</scope>
</reference>
<accession>A0AAV2E7Q9</accession>
<name>A0AAV2E7Q9_9ROSI</name>
<dbReference type="AlphaFoldDB" id="A0AAV2E7Q9"/>
<gene>
    <name evidence="2" type="ORF">LTRI10_LOCUS23077</name>
</gene>
<keyword evidence="3" id="KW-1185">Reference proteome</keyword>
<proteinExistence type="predicted"/>
<sequence>MARIWGFKGRSGPPGWLEEERDGLELGLEDEGMNGARRWASGLGGGADRPEPRRGTEEVCSSWISTAEKKKENRGSVAAISPGTPIFLHKSRRRHPFSRRRAKLQKQLRVTGTGRR</sequence>
<feature type="region of interest" description="Disordered" evidence="1">
    <location>
        <begin position="91"/>
        <end position="116"/>
    </location>
</feature>
<dbReference type="EMBL" id="OZ034817">
    <property type="protein sequence ID" value="CAL1381712.1"/>
    <property type="molecule type" value="Genomic_DNA"/>
</dbReference>
<evidence type="ECO:0000313" key="2">
    <source>
        <dbReference type="EMBL" id="CAL1381712.1"/>
    </source>
</evidence>
<protein>
    <submittedName>
        <fullName evidence="2">Uncharacterized protein</fullName>
    </submittedName>
</protein>
<evidence type="ECO:0000313" key="3">
    <source>
        <dbReference type="Proteomes" id="UP001497516"/>
    </source>
</evidence>
<evidence type="ECO:0000256" key="1">
    <source>
        <dbReference type="SAM" id="MobiDB-lite"/>
    </source>
</evidence>